<dbReference type="InterPro" id="IPR036812">
    <property type="entry name" value="NAD(P)_OxRdtase_dom_sf"/>
</dbReference>
<dbReference type="OrthoDB" id="9773828at2"/>
<sequence length="291" mass="32390">MQDYWKTADIIAGTMTWGVWGKGYSTKVMADLIESCLDMGITVFDHADIYGGYTTEADFGKALTASGVARDRFSLISKCGIQYACEARPNIIKHYQYDTAYIIASAEASLKNLETEYLDLLLLHRPSPLMHPEEVAAAFDKLRSSGKVRAFGVSNFTPSQIALIESGSPLEAHQFECSLTARDALYDGTLDDCLLHGRTAMAWSPLGSYFREESETTERIRQVLDPLCAKYEATADQLLLAWLLRHPARIRPVVGTTREDRIAMALEAAKITLEREEWFSLLVAAQGHKVP</sequence>
<keyword evidence="3" id="KW-1185">Reference proteome</keyword>
<evidence type="ECO:0000259" key="1">
    <source>
        <dbReference type="Pfam" id="PF00248"/>
    </source>
</evidence>
<dbReference type="RefSeq" id="WP_092981574.1">
    <property type="nucleotide sequence ID" value="NZ_FOYQ01000001.1"/>
</dbReference>
<dbReference type="Pfam" id="PF00248">
    <property type="entry name" value="Aldo_ket_red"/>
    <property type="match status" value="1"/>
</dbReference>
<protein>
    <submittedName>
        <fullName evidence="2">Predicted oxidoreductase</fullName>
    </submittedName>
</protein>
<reference evidence="2 3" key="1">
    <citation type="submission" date="2016-10" db="EMBL/GenBank/DDBJ databases">
        <authorList>
            <person name="de Groot N.N."/>
        </authorList>
    </citation>
    <scope>NUCLEOTIDE SEQUENCE [LARGE SCALE GENOMIC DNA]</scope>
    <source>
        <strain evidence="2 3">DSM 21019</strain>
    </source>
</reference>
<dbReference type="STRING" id="400055.SAMN04490243_1274"/>
<dbReference type="AlphaFoldDB" id="A0A1I6G5Y1"/>
<dbReference type="Gene3D" id="3.20.20.100">
    <property type="entry name" value="NADP-dependent oxidoreductase domain"/>
    <property type="match status" value="1"/>
</dbReference>
<dbReference type="EMBL" id="FOYQ01000001">
    <property type="protein sequence ID" value="SFR37447.1"/>
    <property type="molecule type" value="Genomic_DNA"/>
</dbReference>
<gene>
    <name evidence="2" type="ORF">SAMN04490243_1274</name>
</gene>
<dbReference type="PRINTS" id="PR00069">
    <property type="entry name" value="ALDKETRDTASE"/>
</dbReference>
<dbReference type="InterPro" id="IPR023210">
    <property type="entry name" value="NADP_OxRdtase_dom"/>
</dbReference>
<dbReference type="Proteomes" id="UP000199534">
    <property type="component" value="Unassembled WGS sequence"/>
</dbReference>
<dbReference type="PANTHER" id="PTHR43364">
    <property type="entry name" value="NADH-SPECIFIC METHYLGLYOXAL REDUCTASE-RELATED"/>
    <property type="match status" value="1"/>
</dbReference>
<dbReference type="PANTHER" id="PTHR43364:SF1">
    <property type="entry name" value="OXIDOREDUCTASE YDHF"/>
    <property type="match status" value="1"/>
</dbReference>
<feature type="domain" description="NADP-dependent oxidoreductase" evidence="1">
    <location>
        <begin position="10"/>
        <end position="278"/>
    </location>
</feature>
<organism evidence="2 3">
    <name type="scientific">Robiginitalea myxolifaciens</name>
    <dbReference type="NCBI Taxonomy" id="400055"/>
    <lineage>
        <taxon>Bacteria</taxon>
        <taxon>Pseudomonadati</taxon>
        <taxon>Bacteroidota</taxon>
        <taxon>Flavobacteriia</taxon>
        <taxon>Flavobacteriales</taxon>
        <taxon>Flavobacteriaceae</taxon>
        <taxon>Robiginitalea</taxon>
    </lineage>
</organism>
<dbReference type="GO" id="GO:0005829">
    <property type="term" value="C:cytosol"/>
    <property type="evidence" value="ECO:0007669"/>
    <property type="project" value="TreeGrafter"/>
</dbReference>
<name>A0A1I6G5Y1_9FLAO</name>
<dbReference type="SUPFAM" id="SSF51430">
    <property type="entry name" value="NAD(P)-linked oxidoreductase"/>
    <property type="match status" value="1"/>
</dbReference>
<evidence type="ECO:0000313" key="3">
    <source>
        <dbReference type="Proteomes" id="UP000199534"/>
    </source>
</evidence>
<dbReference type="GO" id="GO:0016491">
    <property type="term" value="F:oxidoreductase activity"/>
    <property type="evidence" value="ECO:0007669"/>
    <property type="project" value="InterPro"/>
</dbReference>
<dbReference type="CDD" id="cd19092">
    <property type="entry name" value="AKR_BsYcsN_EcYdhF-like"/>
    <property type="match status" value="1"/>
</dbReference>
<dbReference type="InterPro" id="IPR050523">
    <property type="entry name" value="AKR_Detox_Biosynth"/>
</dbReference>
<proteinExistence type="predicted"/>
<accession>A0A1I6G5Y1</accession>
<dbReference type="InterPro" id="IPR020471">
    <property type="entry name" value="AKR"/>
</dbReference>
<evidence type="ECO:0000313" key="2">
    <source>
        <dbReference type="EMBL" id="SFR37447.1"/>
    </source>
</evidence>